<evidence type="ECO:0000313" key="1">
    <source>
        <dbReference type="EMBL" id="EKC68476.1"/>
    </source>
</evidence>
<proteinExistence type="predicted"/>
<keyword evidence="1" id="KW-0418">Kinase</keyword>
<keyword evidence="1" id="KW-0808">Transferase</keyword>
<protein>
    <submittedName>
        <fullName evidence="1">Two component system sensor histidine kinase</fullName>
    </submittedName>
</protein>
<name>K1UAE6_9ZZZZ</name>
<feature type="non-terminal residue" evidence="1">
    <location>
        <position position="199"/>
    </location>
</feature>
<feature type="non-terminal residue" evidence="1">
    <location>
        <position position="1"/>
    </location>
</feature>
<comment type="caution">
    <text evidence="1">The sequence shown here is derived from an EMBL/GenBank/DDBJ whole genome shotgun (WGS) entry which is preliminary data.</text>
</comment>
<gene>
    <name evidence="1" type="ORF">OBE_04914</name>
</gene>
<sequence>YVFDHMKRKKMKNQSMDELLAPLREWSENNTKKINELKDKQEEVHDELNVTRLHIEENKKRNLEQRAKISLVNSITPFIDRMIHEVNRLSEGGESDEVRQERYQYIAELTDKINQYNNVLTEWIQMRQGSLSLRIESFPLQQLFDIVSKGKMSFQMQGVKLDVEPIKPAFSPFFPCCFTPQSEEFSPIPSMPADRPPDT</sequence>
<organism evidence="1">
    <name type="scientific">human gut metagenome</name>
    <dbReference type="NCBI Taxonomy" id="408170"/>
    <lineage>
        <taxon>unclassified sequences</taxon>
        <taxon>metagenomes</taxon>
        <taxon>organismal metagenomes</taxon>
    </lineage>
</organism>
<reference evidence="1" key="1">
    <citation type="journal article" date="2013" name="Environ. Microbiol.">
        <title>Microbiota from the distal guts of lean and obese adolescents exhibit partial functional redundancy besides clear differences in community structure.</title>
        <authorList>
            <person name="Ferrer M."/>
            <person name="Ruiz A."/>
            <person name="Lanza F."/>
            <person name="Haange S.B."/>
            <person name="Oberbach A."/>
            <person name="Till H."/>
            <person name="Bargiela R."/>
            <person name="Campoy C."/>
            <person name="Segura M.T."/>
            <person name="Richter M."/>
            <person name="von Bergen M."/>
            <person name="Seifert J."/>
            <person name="Suarez A."/>
        </authorList>
    </citation>
    <scope>NUCLEOTIDE SEQUENCE</scope>
</reference>
<dbReference type="EMBL" id="AJWZ01003349">
    <property type="protein sequence ID" value="EKC68476.1"/>
    <property type="molecule type" value="Genomic_DNA"/>
</dbReference>
<dbReference type="AlphaFoldDB" id="K1UAE6"/>
<accession>K1UAE6</accession>
<dbReference type="GO" id="GO:0016301">
    <property type="term" value="F:kinase activity"/>
    <property type="evidence" value="ECO:0007669"/>
    <property type="project" value="UniProtKB-KW"/>
</dbReference>